<dbReference type="Proteomes" id="UP001597110">
    <property type="component" value="Unassembled WGS sequence"/>
</dbReference>
<name>A0ABW2YH38_9GAMM</name>
<sequence length="215" mass="24524">MRHARQHAETKTRERRYRLAHEAARLIAESGIRDFHQAKLKAAARLGIHDDASLPRNREIEDALREYQRLFQGDAQAGELRRRRDAALRALEFFAPFDPRLVGPVLDGTADANSPVHLHLYTDEPEAVPRFLEDHRIPAESRSRRIRLDRERPIDGPVWLFSAEDLSFDLTVLPHDALRQAPLSSIDEKPMRRASAAQLRAMLLEEDMAGFEGGA</sequence>
<reference evidence="2" key="1">
    <citation type="journal article" date="2019" name="Int. J. Syst. Evol. Microbiol.">
        <title>The Global Catalogue of Microorganisms (GCM) 10K type strain sequencing project: providing services to taxonomists for standard genome sequencing and annotation.</title>
        <authorList>
            <consortium name="The Broad Institute Genomics Platform"/>
            <consortium name="The Broad Institute Genome Sequencing Center for Infectious Disease"/>
            <person name="Wu L."/>
            <person name="Ma J."/>
        </authorList>
    </citation>
    <scope>NUCLEOTIDE SEQUENCE [LARGE SCALE GENOMIC DNA]</scope>
    <source>
        <strain evidence="2">CCUG 55585</strain>
    </source>
</reference>
<accession>A0ABW2YH38</accession>
<evidence type="ECO:0000313" key="1">
    <source>
        <dbReference type="EMBL" id="MFD0727488.1"/>
    </source>
</evidence>
<evidence type="ECO:0000313" key="2">
    <source>
        <dbReference type="Proteomes" id="UP001597110"/>
    </source>
</evidence>
<keyword evidence="2" id="KW-1185">Reference proteome</keyword>
<dbReference type="RefSeq" id="WP_386826197.1">
    <property type="nucleotide sequence ID" value="NZ_JBHTIF010000005.1"/>
</dbReference>
<proteinExistence type="predicted"/>
<gene>
    <name evidence="1" type="ORF">ACFQ0E_17985</name>
</gene>
<organism evidence="1 2">
    <name type="scientific">Lysobacter brunescens</name>
    <dbReference type="NCBI Taxonomy" id="262323"/>
    <lineage>
        <taxon>Bacteria</taxon>
        <taxon>Pseudomonadati</taxon>
        <taxon>Pseudomonadota</taxon>
        <taxon>Gammaproteobacteria</taxon>
        <taxon>Lysobacterales</taxon>
        <taxon>Lysobacteraceae</taxon>
        <taxon>Lysobacter</taxon>
    </lineage>
</organism>
<protein>
    <submittedName>
        <fullName evidence="1">Uncharacterized protein</fullName>
    </submittedName>
</protein>
<dbReference type="EMBL" id="JBHTIF010000005">
    <property type="protein sequence ID" value="MFD0727488.1"/>
    <property type="molecule type" value="Genomic_DNA"/>
</dbReference>
<comment type="caution">
    <text evidence="1">The sequence shown here is derived from an EMBL/GenBank/DDBJ whole genome shotgun (WGS) entry which is preliminary data.</text>
</comment>